<sequence>MDCSMKKSKALFNVPMSLCLRPIDFKKISRPLCQRKQSPI</sequence>
<reference evidence="1" key="1">
    <citation type="submission" date="2014-11" db="EMBL/GenBank/DDBJ databases">
        <authorList>
            <person name="Amaro Gonzalez C."/>
        </authorList>
    </citation>
    <scope>NUCLEOTIDE SEQUENCE</scope>
</reference>
<dbReference type="AlphaFoldDB" id="A0A0E9PMX0"/>
<evidence type="ECO:0000313" key="1">
    <source>
        <dbReference type="EMBL" id="JAH05198.1"/>
    </source>
</evidence>
<organism evidence="1">
    <name type="scientific">Anguilla anguilla</name>
    <name type="common">European freshwater eel</name>
    <name type="synonym">Muraena anguilla</name>
    <dbReference type="NCBI Taxonomy" id="7936"/>
    <lineage>
        <taxon>Eukaryota</taxon>
        <taxon>Metazoa</taxon>
        <taxon>Chordata</taxon>
        <taxon>Craniata</taxon>
        <taxon>Vertebrata</taxon>
        <taxon>Euteleostomi</taxon>
        <taxon>Actinopterygii</taxon>
        <taxon>Neopterygii</taxon>
        <taxon>Teleostei</taxon>
        <taxon>Anguilliformes</taxon>
        <taxon>Anguillidae</taxon>
        <taxon>Anguilla</taxon>
    </lineage>
</organism>
<accession>A0A0E9PMX0</accession>
<proteinExistence type="predicted"/>
<dbReference type="EMBL" id="GBXM01103379">
    <property type="protein sequence ID" value="JAH05198.1"/>
    <property type="molecule type" value="Transcribed_RNA"/>
</dbReference>
<name>A0A0E9PMX0_ANGAN</name>
<reference evidence="1" key="2">
    <citation type="journal article" date="2015" name="Fish Shellfish Immunol.">
        <title>Early steps in the European eel (Anguilla anguilla)-Vibrio vulnificus interaction in the gills: Role of the RtxA13 toxin.</title>
        <authorList>
            <person name="Callol A."/>
            <person name="Pajuelo D."/>
            <person name="Ebbesson L."/>
            <person name="Teles M."/>
            <person name="MacKenzie S."/>
            <person name="Amaro C."/>
        </authorList>
    </citation>
    <scope>NUCLEOTIDE SEQUENCE</scope>
</reference>
<protein>
    <submittedName>
        <fullName evidence="1">Uncharacterized protein</fullName>
    </submittedName>
</protein>